<organism evidence="3 4">
    <name type="scientific">Pseudarthrobacter phenanthrenivorans</name>
    <name type="common">Arthrobacter phenanthrenivorans</name>
    <dbReference type="NCBI Taxonomy" id="361575"/>
    <lineage>
        <taxon>Bacteria</taxon>
        <taxon>Bacillati</taxon>
        <taxon>Actinomycetota</taxon>
        <taxon>Actinomycetes</taxon>
        <taxon>Micrococcales</taxon>
        <taxon>Micrococcaceae</taxon>
        <taxon>Pseudarthrobacter</taxon>
    </lineage>
</organism>
<evidence type="ECO:0000313" key="3">
    <source>
        <dbReference type="EMBL" id="RKO21799.1"/>
    </source>
</evidence>
<accession>A0A3B0FPH1</accession>
<comment type="caution">
    <text evidence="3">The sequence shown here is derived from an EMBL/GenBank/DDBJ whole genome shotgun (WGS) entry which is preliminary data.</text>
</comment>
<dbReference type="Proteomes" id="UP000273159">
    <property type="component" value="Unassembled WGS sequence"/>
</dbReference>
<proteinExistence type="predicted"/>
<reference evidence="3 4" key="1">
    <citation type="submission" date="2018-10" db="EMBL/GenBank/DDBJ databases">
        <title>Genome-guide identification and characterization of bacteria that degrade polycyclic aromatic hydrocarbons and resist hexavalent chromium simultaneously.</title>
        <authorList>
            <person name="Feng H."/>
        </authorList>
    </citation>
    <scope>NUCLEOTIDE SEQUENCE [LARGE SCALE GENOMIC DNA]</scope>
    <source>
        <strain evidence="3 4">J015</strain>
    </source>
</reference>
<dbReference type="Pfam" id="PF13443">
    <property type="entry name" value="HTH_26"/>
    <property type="match status" value="1"/>
</dbReference>
<sequence>MQWNLRMRAAERGIWKSAQMRRMLAEAGLEISAGKMSSWWAGTPATMRLEELDVLCSVLECTPSDLMSPEPDKVAARRPRGTETINGDDRGHGAGDGRLSPVVSPSFGRVSPVVSPRFGRPRSEPPL</sequence>
<dbReference type="AlphaFoldDB" id="A0A3B0FPH1"/>
<dbReference type="InterPro" id="IPR001387">
    <property type="entry name" value="Cro/C1-type_HTH"/>
</dbReference>
<gene>
    <name evidence="3" type="ORF">D7Z96_15145</name>
</gene>
<feature type="region of interest" description="Disordered" evidence="1">
    <location>
        <begin position="66"/>
        <end position="127"/>
    </location>
</feature>
<feature type="domain" description="HTH cro/C1-type" evidence="2">
    <location>
        <begin position="4"/>
        <end position="72"/>
    </location>
</feature>
<protein>
    <submittedName>
        <fullName evidence="3">XRE family transcriptional regulator</fullName>
    </submittedName>
</protein>
<dbReference type="RefSeq" id="WP_120693019.1">
    <property type="nucleotide sequence ID" value="NZ_RBNH01000015.1"/>
</dbReference>
<dbReference type="EMBL" id="RBNH01000015">
    <property type="protein sequence ID" value="RKO21799.1"/>
    <property type="molecule type" value="Genomic_DNA"/>
</dbReference>
<evidence type="ECO:0000256" key="1">
    <source>
        <dbReference type="SAM" id="MobiDB-lite"/>
    </source>
</evidence>
<reference evidence="4" key="2">
    <citation type="submission" date="2018-10" db="EMBL/GenBank/DDBJ databases">
        <authorList>
            <person name="Wang Y."/>
            <person name="Wang J."/>
            <person name="Yang X."/>
            <person name="Wang Z."/>
            <person name="Huang Y."/>
        </authorList>
    </citation>
    <scope>NUCLEOTIDE SEQUENCE [LARGE SCALE GENOMIC DNA]</scope>
    <source>
        <strain evidence="4">J015</strain>
    </source>
</reference>
<name>A0A3B0FPH1_PSEPS</name>
<evidence type="ECO:0000313" key="4">
    <source>
        <dbReference type="Proteomes" id="UP000273159"/>
    </source>
</evidence>
<evidence type="ECO:0000259" key="2">
    <source>
        <dbReference type="Pfam" id="PF13443"/>
    </source>
</evidence>